<proteinExistence type="predicted"/>
<organism evidence="1 2">
    <name type="scientific">Pseudomonas syringae pv. maculicola</name>
    <dbReference type="NCBI Taxonomy" id="59511"/>
    <lineage>
        <taxon>Bacteria</taxon>
        <taxon>Pseudomonadati</taxon>
        <taxon>Pseudomonadota</taxon>
        <taxon>Gammaproteobacteria</taxon>
        <taxon>Pseudomonadales</taxon>
        <taxon>Pseudomonadaceae</taxon>
        <taxon>Pseudomonas</taxon>
    </lineage>
</organism>
<sequence>SDWSVPQTVTIDLTAPMLAANQGQLRFDTSKITSGYLASHDDRV</sequence>
<evidence type="ECO:0000313" key="1">
    <source>
        <dbReference type="EMBL" id="RMM04075.1"/>
    </source>
</evidence>
<protein>
    <submittedName>
        <fullName evidence="1">Uncharacterized protein</fullName>
    </submittedName>
</protein>
<evidence type="ECO:0000313" key="2">
    <source>
        <dbReference type="Proteomes" id="UP000282378"/>
    </source>
</evidence>
<name>A0A3M3AUN1_PSEYM</name>
<gene>
    <name evidence="1" type="ORF">APX70_07833</name>
</gene>
<feature type="non-terminal residue" evidence="1">
    <location>
        <position position="44"/>
    </location>
</feature>
<comment type="caution">
    <text evidence="1">The sequence shown here is derived from an EMBL/GenBank/DDBJ whole genome shotgun (WGS) entry which is preliminary data.</text>
</comment>
<dbReference type="Proteomes" id="UP000282378">
    <property type="component" value="Unassembled WGS sequence"/>
</dbReference>
<dbReference type="EMBL" id="RBNL01000282">
    <property type="protein sequence ID" value="RMM04075.1"/>
    <property type="molecule type" value="Genomic_DNA"/>
</dbReference>
<feature type="non-terminal residue" evidence="1">
    <location>
        <position position="1"/>
    </location>
</feature>
<dbReference type="AlphaFoldDB" id="A0A3M3AUN1"/>
<accession>A0A3M3AUN1</accession>
<reference evidence="1 2" key="1">
    <citation type="submission" date="2018-08" db="EMBL/GenBank/DDBJ databases">
        <title>Recombination of ecologically and evolutionarily significant loci maintains genetic cohesion in the Pseudomonas syringae species complex.</title>
        <authorList>
            <person name="Dillon M."/>
            <person name="Thakur S."/>
            <person name="Almeida R.N.D."/>
            <person name="Weir B.S."/>
            <person name="Guttman D.S."/>
        </authorList>
    </citation>
    <scope>NUCLEOTIDE SEQUENCE [LARGE SCALE GENOMIC DNA]</scope>
    <source>
        <strain evidence="1 2">88_10</strain>
    </source>
</reference>